<sequence length="131" mass="15199">MSDWLKWECAFKDGTTINQFDETGFETTFKKVQENIDKVSVFKLVGDGNSYSVSLSKGSISINNTIINFFEDYEDKIFRLIFFKRRLTALYTTSIETDYFLGFQSTVDGKNFKNILRITKEKNYLLSGDCD</sequence>
<name>A0A6H1ZNV9_9ZZZZ</name>
<reference evidence="1" key="1">
    <citation type="submission" date="2020-03" db="EMBL/GenBank/DDBJ databases">
        <title>The deep terrestrial virosphere.</title>
        <authorList>
            <person name="Holmfeldt K."/>
            <person name="Nilsson E."/>
            <person name="Simone D."/>
            <person name="Lopez-Fernandez M."/>
            <person name="Wu X."/>
            <person name="de Brujin I."/>
            <person name="Lundin D."/>
            <person name="Andersson A."/>
            <person name="Bertilsson S."/>
            <person name="Dopson M."/>
        </authorList>
    </citation>
    <scope>NUCLEOTIDE SEQUENCE</scope>
    <source>
        <strain evidence="1">TM448A01254</strain>
    </source>
</reference>
<proteinExistence type="predicted"/>
<dbReference type="EMBL" id="MT144123">
    <property type="protein sequence ID" value="QJA49198.1"/>
    <property type="molecule type" value="Genomic_DNA"/>
</dbReference>
<protein>
    <submittedName>
        <fullName evidence="1">Uncharacterized protein</fullName>
    </submittedName>
</protein>
<organism evidence="1">
    <name type="scientific">viral metagenome</name>
    <dbReference type="NCBI Taxonomy" id="1070528"/>
    <lineage>
        <taxon>unclassified sequences</taxon>
        <taxon>metagenomes</taxon>
        <taxon>organismal metagenomes</taxon>
    </lineage>
</organism>
<gene>
    <name evidence="1" type="ORF">TM448A01254_0016</name>
</gene>
<accession>A0A6H1ZNV9</accession>
<dbReference type="AlphaFoldDB" id="A0A6H1ZNV9"/>
<evidence type="ECO:0000313" key="1">
    <source>
        <dbReference type="EMBL" id="QJA49198.1"/>
    </source>
</evidence>